<dbReference type="GO" id="GO:0004890">
    <property type="term" value="F:GABA-A receptor activity"/>
    <property type="evidence" value="ECO:0007669"/>
    <property type="project" value="InterPro"/>
</dbReference>
<evidence type="ECO:0000256" key="12">
    <source>
        <dbReference type="ARBA" id="ARBA00023170"/>
    </source>
</evidence>
<evidence type="ECO:0000256" key="17">
    <source>
        <dbReference type="ARBA" id="ARBA00023286"/>
    </source>
</evidence>
<evidence type="ECO:0000256" key="19">
    <source>
        <dbReference type="ARBA" id="ARBA00034104"/>
    </source>
</evidence>
<evidence type="ECO:0000259" key="22">
    <source>
        <dbReference type="Pfam" id="PF02931"/>
    </source>
</evidence>
<dbReference type="SUPFAM" id="SSF63712">
    <property type="entry name" value="Nicotinic receptor ligand binding domain-like"/>
    <property type="match status" value="1"/>
</dbReference>
<dbReference type="NCBIfam" id="TIGR00860">
    <property type="entry name" value="LIC"/>
    <property type="match status" value="1"/>
</dbReference>
<evidence type="ECO:0000256" key="10">
    <source>
        <dbReference type="ARBA" id="ARBA00023136"/>
    </source>
</evidence>
<evidence type="ECO:0000256" key="15">
    <source>
        <dbReference type="ARBA" id="ARBA00023214"/>
    </source>
</evidence>
<dbReference type="PRINTS" id="PR00252">
    <property type="entry name" value="NRIONCHANNEL"/>
</dbReference>
<evidence type="ECO:0000256" key="8">
    <source>
        <dbReference type="ARBA" id="ARBA00023018"/>
    </source>
</evidence>
<evidence type="ECO:0000313" key="25">
    <source>
        <dbReference type="Proteomes" id="UP001431783"/>
    </source>
</evidence>
<dbReference type="GO" id="GO:0099095">
    <property type="term" value="F:ligand-gated monoatomic anion channel activity"/>
    <property type="evidence" value="ECO:0007669"/>
    <property type="project" value="UniProtKB-ARBA"/>
</dbReference>
<keyword evidence="13" id="KW-0869">Chloride channel</keyword>
<dbReference type="PRINTS" id="PR00253">
    <property type="entry name" value="GABAARECEPTR"/>
</dbReference>
<feature type="transmembrane region" description="Helical" evidence="21">
    <location>
        <begin position="239"/>
        <end position="262"/>
    </location>
</feature>
<dbReference type="GO" id="GO:0045211">
    <property type="term" value="C:postsynaptic membrane"/>
    <property type="evidence" value="ECO:0007669"/>
    <property type="project" value="UniProtKB-SubCell"/>
</dbReference>
<dbReference type="PANTHER" id="PTHR43802:SF1">
    <property type="entry name" value="IP11341P-RELATED"/>
    <property type="match status" value="1"/>
</dbReference>
<protein>
    <recommendedName>
        <fullName evidence="20">Gamma-aminobutyric acid receptor subunit beta</fullName>
    </recommendedName>
</protein>
<dbReference type="SUPFAM" id="SSF90112">
    <property type="entry name" value="Neurotransmitter-gated ion-channel transmembrane pore"/>
    <property type="match status" value="1"/>
</dbReference>
<dbReference type="InterPro" id="IPR036734">
    <property type="entry name" value="Neur_chan_lig-bd_sf"/>
</dbReference>
<dbReference type="InterPro" id="IPR006029">
    <property type="entry name" value="Neurotrans-gated_channel_TM"/>
</dbReference>
<evidence type="ECO:0000256" key="3">
    <source>
        <dbReference type="ARBA" id="ARBA00022448"/>
    </source>
</evidence>
<feature type="transmembrane region" description="Helical" evidence="21">
    <location>
        <begin position="430"/>
        <end position="450"/>
    </location>
</feature>
<dbReference type="FunFam" id="1.20.58.390:FF:000067">
    <property type="entry name" value="Glycine receptor subunit alpha-2"/>
    <property type="match status" value="1"/>
</dbReference>
<dbReference type="InterPro" id="IPR002289">
    <property type="entry name" value="GABAAb_rcpt"/>
</dbReference>
<keyword evidence="18 21" id="KW-0407">Ion channel</keyword>
<dbReference type="Pfam" id="PF00378">
    <property type="entry name" value="ECH_1"/>
    <property type="match status" value="1"/>
</dbReference>
<dbReference type="InterPro" id="IPR029045">
    <property type="entry name" value="ClpP/crotonase-like_dom_sf"/>
</dbReference>
<dbReference type="Pfam" id="PF02931">
    <property type="entry name" value="Neur_chan_LBD"/>
    <property type="match status" value="1"/>
</dbReference>
<evidence type="ECO:0000313" key="24">
    <source>
        <dbReference type="EMBL" id="KAK9884406.1"/>
    </source>
</evidence>
<dbReference type="Gene3D" id="3.90.226.10">
    <property type="entry name" value="2-enoyl-CoA Hydratase, Chain A, domain 1"/>
    <property type="match status" value="2"/>
</dbReference>
<comment type="similarity">
    <text evidence="2">Belongs to the ligand-gated ion channel (TC 1.A.9) family. Gamma-aminobutyric acid receptor (TC 1.A.9.5) subfamily.</text>
</comment>
<keyword evidence="5 21" id="KW-0812">Transmembrane</keyword>
<keyword evidence="10 21" id="KW-0472">Membrane</keyword>
<evidence type="ECO:0000256" key="20">
    <source>
        <dbReference type="ARBA" id="ARBA00071250"/>
    </source>
</evidence>
<dbReference type="CDD" id="cd06558">
    <property type="entry name" value="crotonase-like"/>
    <property type="match status" value="1"/>
</dbReference>
<reference evidence="24 25" key="1">
    <citation type="submission" date="2023-03" db="EMBL/GenBank/DDBJ databases">
        <title>Genome insight into feeding habits of ladybird beetles.</title>
        <authorList>
            <person name="Li H.-S."/>
            <person name="Huang Y.-H."/>
            <person name="Pang H."/>
        </authorList>
    </citation>
    <scope>NUCLEOTIDE SEQUENCE [LARGE SCALE GENOMIC DNA]</scope>
    <source>
        <strain evidence="24">SYSU_2023b</strain>
        <tissue evidence="24">Whole body</tissue>
    </source>
</reference>
<gene>
    <name evidence="24" type="ORF">WA026_007252</name>
</gene>
<accession>A0AAW1UUE5</accession>
<evidence type="ECO:0000256" key="1">
    <source>
        <dbReference type="ARBA" id="ARBA00005254"/>
    </source>
</evidence>
<feature type="domain" description="Neurotransmitter-gated ion-channel transmembrane" evidence="23">
    <location>
        <begin position="246"/>
        <end position="347"/>
    </location>
</feature>
<evidence type="ECO:0000256" key="7">
    <source>
        <dbReference type="ARBA" id="ARBA00022989"/>
    </source>
</evidence>
<keyword evidence="3 21" id="KW-0813">Transport</keyword>
<dbReference type="InterPro" id="IPR006201">
    <property type="entry name" value="Neur_channel"/>
</dbReference>
<evidence type="ECO:0000256" key="21">
    <source>
        <dbReference type="RuleBase" id="RU000687"/>
    </source>
</evidence>
<keyword evidence="12" id="KW-0675">Receptor</keyword>
<dbReference type="PRINTS" id="PR01160">
    <property type="entry name" value="GABAARBETA"/>
</dbReference>
<evidence type="ECO:0000256" key="14">
    <source>
        <dbReference type="ARBA" id="ARBA00023180"/>
    </source>
</evidence>
<comment type="caution">
    <text evidence="24">The sequence shown here is derived from an EMBL/GenBank/DDBJ whole genome shotgun (WGS) entry which is preliminary data.</text>
</comment>
<proteinExistence type="inferred from homology"/>
<keyword evidence="8" id="KW-0770">Synapse</keyword>
<comment type="subcellular location">
    <subcellularLocation>
        <location evidence="19">Postsynaptic cell membrane</location>
        <topology evidence="19">Multi-pass membrane protein</topology>
    </subcellularLocation>
</comment>
<dbReference type="Proteomes" id="UP001431783">
    <property type="component" value="Unassembled WGS sequence"/>
</dbReference>
<dbReference type="InterPro" id="IPR036719">
    <property type="entry name" value="Neuro-gated_channel_TM_sf"/>
</dbReference>
<dbReference type="AlphaFoldDB" id="A0AAW1UUE5"/>
<evidence type="ECO:0000256" key="4">
    <source>
        <dbReference type="ARBA" id="ARBA00022475"/>
    </source>
</evidence>
<evidence type="ECO:0000256" key="9">
    <source>
        <dbReference type="ARBA" id="ARBA00023065"/>
    </source>
</evidence>
<feature type="transmembrane region" description="Helical" evidence="21">
    <location>
        <begin position="305"/>
        <end position="327"/>
    </location>
</feature>
<organism evidence="24 25">
    <name type="scientific">Henosepilachna vigintioctopunctata</name>
    <dbReference type="NCBI Taxonomy" id="420089"/>
    <lineage>
        <taxon>Eukaryota</taxon>
        <taxon>Metazoa</taxon>
        <taxon>Ecdysozoa</taxon>
        <taxon>Arthropoda</taxon>
        <taxon>Hexapoda</taxon>
        <taxon>Insecta</taxon>
        <taxon>Pterygota</taxon>
        <taxon>Neoptera</taxon>
        <taxon>Endopterygota</taxon>
        <taxon>Coleoptera</taxon>
        <taxon>Polyphaga</taxon>
        <taxon>Cucujiformia</taxon>
        <taxon>Coccinelloidea</taxon>
        <taxon>Coccinellidae</taxon>
        <taxon>Epilachninae</taxon>
        <taxon>Epilachnini</taxon>
        <taxon>Henosepilachna</taxon>
    </lineage>
</organism>
<dbReference type="EMBL" id="JARQZJ010000093">
    <property type="protein sequence ID" value="KAK9884406.1"/>
    <property type="molecule type" value="Genomic_DNA"/>
</dbReference>
<dbReference type="GO" id="GO:0034707">
    <property type="term" value="C:chloride channel complex"/>
    <property type="evidence" value="ECO:0007669"/>
    <property type="project" value="UniProtKB-KW"/>
</dbReference>
<dbReference type="CDD" id="cd19008">
    <property type="entry name" value="LGIC_ECD_GABAR_RDL-like"/>
    <property type="match status" value="1"/>
</dbReference>
<evidence type="ECO:0000256" key="18">
    <source>
        <dbReference type="ARBA" id="ARBA00023303"/>
    </source>
</evidence>
<evidence type="ECO:0000256" key="13">
    <source>
        <dbReference type="ARBA" id="ARBA00023173"/>
    </source>
</evidence>
<dbReference type="GO" id="GO:0005230">
    <property type="term" value="F:extracellular ligand-gated monoatomic ion channel activity"/>
    <property type="evidence" value="ECO:0007669"/>
    <property type="project" value="InterPro"/>
</dbReference>
<feature type="transmembrane region" description="Helical" evidence="21">
    <location>
        <begin position="274"/>
        <end position="293"/>
    </location>
</feature>
<evidence type="ECO:0000256" key="16">
    <source>
        <dbReference type="ARBA" id="ARBA00023257"/>
    </source>
</evidence>
<keyword evidence="17" id="KW-1071">Ligand-gated ion channel</keyword>
<evidence type="ECO:0000259" key="23">
    <source>
        <dbReference type="Pfam" id="PF02932"/>
    </source>
</evidence>
<evidence type="ECO:0000256" key="5">
    <source>
        <dbReference type="ARBA" id="ARBA00022692"/>
    </source>
</evidence>
<keyword evidence="4" id="KW-1003">Cell membrane</keyword>
<evidence type="ECO:0000256" key="2">
    <source>
        <dbReference type="ARBA" id="ARBA00010180"/>
    </source>
</evidence>
<comment type="similarity">
    <text evidence="1">Belongs to the enoyl-CoA hydratase/isomerase family.</text>
</comment>
<dbReference type="PROSITE" id="PS00236">
    <property type="entry name" value="NEUROTR_ION_CHANNEL"/>
    <property type="match status" value="1"/>
</dbReference>
<name>A0AAW1UUE5_9CUCU</name>
<dbReference type="PANTHER" id="PTHR43802">
    <property type="entry name" value="ENOYL-COA HYDRATASE"/>
    <property type="match status" value="1"/>
</dbReference>
<dbReference type="InterPro" id="IPR018000">
    <property type="entry name" value="Neurotransmitter_ion_chnl_CS"/>
</dbReference>
<dbReference type="InterPro" id="IPR038050">
    <property type="entry name" value="Neuro_actylchol_rec"/>
</dbReference>
<dbReference type="Gene3D" id="1.20.58.390">
    <property type="entry name" value="Neurotransmitter-gated ion-channel transmembrane domain"/>
    <property type="match status" value="1"/>
</dbReference>
<dbReference type="InterPro" id="IPR001753">
    <property type="entry name" value="Enoyl-CoA_hydra/iso"/>
</dbReference>
<sequence>MPDTLSNYNMDIDLSTLRIYLMLLKKLTMPPGRGRSNDVRTQYQLAVGGPDGPPVEVGVTMYVLSISSVSEVMMDFTLDFYFRQFWTDPRLAFRKQPGVETLSVGSEFIKNIWVPDTFFVNEKKSYFHVATTSNEFIRIHHSGSITRSIRLTITASCPMNLQYFPMDRQLCQIEIESFGYTMRDIRYKWNEGPNSVGVSNEVSLPQFKVLGHKQRASEISLTTGNYSRLACEIQFVRSMGYYLIQIYIPSGLIVIISWVSFWLNRTATPARVQLGVTTVLTMTTLMSSTNAALPKISYVKSIDVYLGTCFIMVFASLLEYATVGYLAKRIQMRMNRFMAIQKMLEQKKFVNGGQDGGGGHAPKQAEVRYKVHDPKAHSKGGTLESKVNCPRSHSAPDEEIGLPHHILKPGKEINKLYGTTPSDIDKYSRIVFPVCFVCFNLMYWIIYLHISDVVADDLVVLGAYSVFYESYCNKMISSQLNFLRRNVFIPCRLLSDGLSNNKSFDKTVIIEKIGAITTIALNRPEKRNCINTSTAKLLAEALRNFEEDKESCVGVIHGIGGNFCSGKDLQEISAVGQQSIDPSMTEYSPVGVPLRLVKKPLIAAISGYAVAGGLEIAVIRFGIPCINGGTVRLPALIGLSRALDLVLTGRSLTGQEAFQWGLANRVVACGTALGQAIQLAGSLVKFPQKCLLQDRQNLYEAAFNSSLERLLRNEKEKAREVFDQESIDGASKFAKSGIGKHGKTYDLREKNIPDWEKD</sequence>
<dbReference type="InterPro" id="IPR006202">
    <property type="entry name" value="Neur_chan_lig-bd"/>
</dbReference>
<feature type="domain" description="Neurotransmitter-gated ion-channel ligand-binding" evidence="22">
    <location>
        <begin position="51"/>
        <end position="235"/>
    </location>
</feature>
<evidence type="ECO:0000256" key="11">
    <source>
        <dbReference type="ARBA" id="ARBA00023157"/>
    </source>
</evidence>
<keyword evidence="11" id="KW-1015">Disulfide bond</keyword>
<dbReference type="CDD" id="cd19049">
    <property type="entry name" value="LGIC_TM_anion"/>
    <property type="match status" value="1"/>
</dbReference>
<dbReference type="Gene3D" id="2.70.170.10">
    <property type="entry name" value="Neurotransmitter-gated ion-channel ligand-binding domain"/>
    <property type="match status" value="1"/>
</dbReference>
<keyword evidence="15" id="KW-0868">Chloride</keyword>
<keyword evidence="9 21" id="KW-0406">Ion transport</keyword>
<keyword evidence="25" id="KW-1185">Reference proteome</keyword>
<dbReference type="FunFam" id="2.70.170.10:FF:000021">
    <property type="entry name" value="Gamma-aminobutyric acid receptor isoform 3b"/>
    <property type="match status" value="1"/>
</dbReference>
<dbReference type="GO" id="GO:0005254">
    <property type="term" value="F:chloride channel activity"/>
    <property type="evidence" value="ECO:0007669"/>
    <property type="project" value="UniProtKB-KW"/>
</dbReference>
<dbReference type="Gene3D" id="1.10.287.2460">
    <property type="match status" value="1"/>
</dbReference>
<keyword evidence="16" id="KW-0628">Postsynaptic cell membrane</keyword>
<keyword evidence="6" id="KW-0732">Signal</keyword>
<keyword evidence="14" id="KW-0325">Glycoprotein</keyword>
<dbReference type="InterPro" id="IPR006028">
    <property type="entry name" value="GABAA/Glycine_rcpt"/>
</dbReference>
<keyword evidence="7 21" id="KW-1133">Transmembrane helix</keyword>
<dbReference type="SUPFAM" id="SSF52096">
    <property type="entry name" value="ClpP/crotonase"/>
    <property type="match status" value="1"/>
</dbReference>
<dbReference type="Pfam" id="PF02932">
    <property type="entry name" value="Neur_chan_memb"/>
    <property type="match status" value="1"/>
</dbReference>
<evidence type="ECO:0000256" key="6">
    <source>
        <dbReference type="ARBA" id="ARBA00022729"/>
    </source>
</evidence>